<dbReference type="OrthoDB" id="1844152at2759"/>
<evidence type="ECO:0000256" key="6">
    <source>
        <dbReference type="ARBA" id="ARBA00023004"/>
    </source>
</evidence>
<proteinExistence type="inferred from homology"/>
<sequence>MSSRLQAEEHIAPVSMATHFENNVSYLAPLLLFVLVLYGMNKQSKLSVPVINPKKPMELSHLNSSNRFMTESRVVMRKGRSIYPHELYKVYSDWGEALVLPPEFVNELKSHPDLDFLETAKDDSHGYVPGFEPFNPNHGLVSLVTKHLTKALTKVTAPLSREATVALRQDLTDLTEWHEIIPSRDVLGLISRLSSRVFMGEDLCRDEEWIKATTEYTVASFTTGDKLRVWPRLLRPLVHWFIPDVKDVRNKLDAARRAIRPLLERRKAEKAEALARGETPPVHDDSLEWFEQQYSPGYDPAVESIALSLVAIHTTSDLLQIAMFSLARHQELFAPLREEVVRVLGSQGLTKQALQDLKLMDSVIKEAQRIKPILLSTWRRRAEKNIKLSSGYLIPKGTRIIISTAHMQEAEYYEEPEKFDGYRFLRMRGDPEKAKMAHLVSTSEYHLGFGHGQHSCPGRFFAANELKIALCHLLLKYDWKLPEGHDPDTIAIGMTLILEPGAKLLVRRRQEELDLDSLVS</sequence>
<dbReference type="GO" id="GO:0016705">
    <property type="term" value="F:oxidoreductase activity, acting on paired donors, with incorporation or reduction of molecular oxygen"/>
    <property type="evidence" value="ECO:0007669"/>
    <property type="project" value="InterPro"/>
</dbReference>
<dbReference type="PANTHER" id="PTHR46206:SF2">
    <property type="entry name" value="CYTOCHROME P450 MONOOXYGENASE AUSG-RELATED"/>
    <property type="match status" value="1"/>
</dbReference>
<evidence type="ECO:0000256" key="3">
    <source>
        <dbReference type="ARBA" id="ARBA00022617"/>
    </source>
</evidence>
<evidence type="ECO:0000256" key="9">
    <source>
        <dbReference type="RuleBase" id="RU000461"/>
    </source>
</evidence>
<dbReference type="STRING" id="158607.A0A2P5HFH3"/>
<dbReference type="InterPro" id="IPR001128">
    <property type="entry name" value="Cyt_P450"/>
</dbReference>
<dbReference type="InterPro" id="IPR036396">
    <property type="entry name" value="Cyt_P450_sf"/>
</dbReference>
<dbReference type="Gene3D" id="1.10.630.10">
    <property type="entry name" value="Cytochrome P450"/>
    <property type="match status" value="1"/>
</dbReference>
<dbReference type="Proteomes" id="UP000094444">
    <property type="component" value="Unassembled WGS sequence"/>
</dbReference>
<dbReference type="PRINTS" id="PR00465">
    <property type="entry name" value="EP450IV"/>
</dbReference>
<dbReference type="GO" id="GO:0005506">
    <property type="term" value="F:iron ion binding"/>
    <property type="evidence" value="ECO:0007669"/>
    <property type="project" value="InterPro"/>
</dbReference>
<dbReference type="PANTHER" id="PTHR46206">
    <property type="entry name" value="CYTOCHROME P450"/>
    <property type="match status" value="1"/>
</dbReference>
<organism evidence="10 11">
    <name type="scientific">Diaporthe helianthi</name>
    <dbReference type="NCBI Taxonomy" id="158607"/>
    <lineage>
        <taxon>Eukaryota</taxon>
        <taxon>Fungi</taxon>
        <taxon>Dikarya</taxon>
        <taxon>Ascomycota</taxon>
        <taxon>Pezizomycotina</taxon>
        <taxon>Sordariomycetes</taxon>
        <taxon>Sordariomycetidae</taxon>
        <taxon>Diaporthales</taxon>
        <taxon>Diaporthaceae</taxon>
        <taxon>Diaporthe</taxon>
    </lineage>
</organism>
<feature type="binding site" description="axial binding residue" evidence="8">
    <location>
        <position position="456"/>
    </location>
    <ligand>
        <name>heme</name>
        <dbReference type="ChEBI" id="CHEBI:30413"/>
    </ligand>
    <ligandPart>
        <name>Fe</name>
        <dbReference type="ChEBI" id="CHEBI:18248"/>
    </ligandPart>
</feature>
<dbReference type="SUPFAM" id="SSF48264">
    <property type="entry name" value="Cytochrome P450"/>
    <property type="match status" value="1"/>
</dbReference>
<evidence type="ECO:0000256" key="2">
    <source>
        <dbReference type="ARBA" id="ARBA00010617"/>
    </source>
</evidence>
<evidence type="ECO:0000256" key="7">
    <source>
        <dbReference type="ARBA" id="ARBA00023033"/>
    </source>
</evidence>
<dbReference type="InterPro" id="IPR017972">
    <property type="entry name" value="Cyt_P450_CS"/>
</dbReference>
<dbReference type="PROSITE" id="PS00086">
    <property type="entry name" value="CYTOCHROME_P450"/>
    <property type="match status" value="1"/>
</dbReference>
<protein>
    <submittedName>
        <fullName evidence="10">Cytochrome P450</fullName>
    </submittedName>
</protein>
<dbReference type="PRINTS" id="PR00385">
    <property type="entry name" value="P450"/>
</dbReference>
<dbReference type="Pfam" id="PF00067">
    <property type="entry name" value="p450"/>
    <property type="match status" value="1"/>
</dbReference>
<keyword evidence="5 9" id="KW-0560">Oxidoreductase</keyword>
<evidence type="ECO:0000313" key="10">
    <source>
        <dbReference type="EMBL" id="POS69004.1"/>
    </source>
</evidence>
<reference evidence="10" key="1">
    <citation type="submission" date="2017-09" db="EMBL/GenBank/DDBJ databases">
        <title>Polyketide synthases of a Diaporthe helianthi virulent isolate.</title>
        <authorList>
            <person name="Baroncelli R."/>
        </authorList>
    </citation>
    <scope>NUCLEOTIDE SEQUENCE [LARGE SCALE GENOMIC DNA]</scope>
    <source>
        <strain evidence="10">7/96</strain>
    </source>
</reference>
<evidence type="ECO:0000256" key="5">
    <source>
        <dbReference type="ARBA" id="ARBA00023002"/>
    </source>
</evidence>
<name>A0A2P5HFH3_DIAHE</name>
<evidence type="ECO:0000256" key="1">
    <source>
        <dbReference type="ARBA" id="ARBA00001971"/>
    </source>
</evidence>
<dbReference type="CDD" id="cd11041">
    <property type="entry name" value="CYP503A1-like"/>
    <property type="match status" value="1"/>
</dbReference>
<evidence type="ECO:0000256" key="8">
    <source>
        <dbReference type="PIRSR" id="PIRSR602403-1"/>
    </source>
</evidence>
<keyword evidence="6 8" id="KW-0408">Iron</keyword>
<comment type="caution">
    <text evidence="10">The sequence shown here is derived from an EMBL/GenBank/DDBJ whole genome shotgun (WGS) entry which is preliminary data.</text>
</comment>
<accession>A0A2P5HFH3</accession>
<dbReference type="GO" id="GO:0004497">
    <property type="term" value="F:monooxygenase activity"/>
    <property type="evidence" value="ECO:0007669"/>
    <property type="project" value="UniProtKB-KW"/>
</dbReference>
<dbReference type="InterPro" id="IPR002403">
    <property type="entry name" value="Cyt_P450_E_grp-IV"/>
</dbReference>
<keyword evidence="4 8" id="KW-0479">Metal-binding</keyword>
<comment type="similarity">
    <text evidence="2 9">Belongs to the cytochrome P450 family.</text>
</comment>
<comment type="cofactor">
    <cofactor evidence="1 8">
        <name>heme</name>
        <dbReference type="ChEBI" id="CHEBI:30413"/>
    </cofactor>
</comment>
<keyword evidence="7 9" id="KW-0503">Monooxygenase</keyword>
<evidence type="ECO:0000256" key="4">
    <source>
        <dbReference type="ARBA" id="ARBA00022723"/>
    </source>
</evidence>
<gene>
    <name evidence="10" type="ORF">DHEL01_v212602</name>
</gene>
<dbReference type="GO" id="GO:0020037">
    <property type="term" value="F:heme binding"/>
    <property type="evidence" value="ECO:0007669"/>
    <property type="project" value="InterPro"/>
</dbReference>
<dbReference type="AlphaFoldDB" id="A0A2P5HFH3"/>
<keyword evidence="3 8" id="KW-0349">Heme</keyword>
<dbReference type="EMBL" id="MAVT02002793">
    <property type="protein sequence ID" value="POS69004.1"/>
    <property type="molecule type" value="Genomic_DNA"/>
</dbReference>
<keyword evidence="11" id="KW-1185">Reference proteome</keyword>
<dbReference type="InParanoid" id="A0A2P5HFH3"/>
<evidence type="ECO:0000313" key="11">
    <source>
        <dbReference type="Proteomes" id="UP000094444"/>
    </source>
</evidence>